<gene>
    <name evidence="2" type="ORF">GGP41_006496</name>
</gene>
<organism evidence="2 3">
    <name type="scientific">Cochliobolus sativus</name>
    <name type="common">Common root rot and spot blotch fungus</name>
    <name type="synonym">Bipolaris sorokiniana</name>
    <dbReference type="NCBI Taxonomy" id="45130"/>
    <lineage>
        <taxon>Eukaryota</taxon>
        <taxon>Fungi</taxon>
        <taxon>Dikarya</taxon>
        <taxon>Ascomycota</taxon>
        <taxon>Pezizomycotina</taxon>
        <taxon>Dothideomycetes</taxon>
        <taxon>Pleosporomycetidae</taxon>
        <taxon>Pleosporales</taxon>
        <taxon>Pleosporineae</taxon>
        <taxon>Pleosporaceae</taxon>
        <taxon>Bipolaris</taxon>
    </lineage>
</organism>
<proteinExistence type="predicted"/>
<feature type="compositionally biased region" description="Polar residues" evidence="1">
    <location>
        <begin position="14"/>
        <end position="25"/>
    </location>
</feature>
<sequence>MPHTLLPKRPLKKATTSLTSTAVQNTTASRDEVMFSTEPRKAKVVSYNPLLTPSPFLDPAVERRRKVVVQREVERSAGAK</sequence>
<evidence type="ECO:0000313" key="2">
    <source>
        <dbReference type="EMBL" id="KAF5853683.1"/>
    </source>
</evidence>
<evidence type="ECO:0000256" key="1">
    <source>
        <dbReference type="SAM" id="MobiDB-lite"/>
    </source>
</evidence>
<protein>
    <submittedName>
        <fullName evidence="2">Uncharacterized protein</fullName>
    </submittedName>
</protein>
<accession>A0A8H6DZV4</accession>
<dbReference type="Proteomes" id="UP000624244">
    <property type="component" value="Unassembled WGS sequence"/>
</dbReference>
<comment type="caution">
    <text evidence="2">The sequence shown here is derived from an EMBL/GenBank/DDBJ whole genome shotgun (WGS) entry which is preliminary data.</text>
</comment>
<evidence type="ECO:0000313" key="3">
    <source>
        <dbReference type="Proteomes" id="UP000624244"/>
    </source>
</evidence>
<dbReference type="AlphaFoldDB" id="A0A8H6DZV4"/>
<name>A0A8H6DZV4_COCSA</name>
<reference evidence="2" key="1">
    <citation type="submission" date="2019-11" db="EMBL/GenBank/DDBJ databases">
        <title>Bipolaris sorokiniana Genome sequencing.</title>
        <authorList>
            <person name="Wang H."/>
        </authorList>
    </citation>
    <scope>NUCLEOTIDE SEQUENCE</scope>
</reference>
<feature type="region of interest" description="Disordered" evidence="1">
    <location>
        <begin position="1"/>
        <end position="25"/>
    </location>
</feature>
<dbReference type="EMBL" id="WNKQ01000001">
    <property type="protein sequence ID" value="KAF5853683.1"/>
    <property type="molecule type" value="Genomic_DNA"/>
</dbReference>